<dbReference type="AlphaFoldDB" id="A0AB34A088"/>
<proteinExistence type="predicted"/>
<evidence type="ECO:0000313" key="3">
    <source>
        <dbReference type="Proteomes" id="UP000250668"/>
    </source>
</evidence>
<reference evidence="2 3" key="1">
    <citation type="journal article" date="2018" name="Int. J. Syst. Evol. Microbiol.">
        <title>Lactobacillus paragasseri sp. nov., a sister taxon of Lactobacillus gasseri, based on whole-genome sequence analyses.</title>
        <authorList>
            <person name="Tanizawa Y."/>
            <person name="Tada I."/>
            <person name="Kobayashi H."/>
            <person name="Endo A."/>
            <person name="Maeno S."/>
            <person name="Toyoda A."/>
            <person name="Arita M."/>
            <person name="Nakamura Y."/>
            <person name="Sakamoto M."/>
            <person name="Ohkuma M."/>
            <person name="Tohno M."/>
        </authorList>
    </citation>
    <scope>NUCLEOTIDE SEQUENCE [LARGE SCALE GENOMIC DNA]</scope>
    <source>
        <strain evidence="2 3">JCM 1025</strain>
    </source>
</reference>
<accession>A0AB34A088</accession>
<evidence type="ECO:0000313" key="2">
    <source>
        <dbReference type="EMBL" id="GBA98003.1"/>
    </source>
</evidence>
<dbReference type="InterPro" id="IPR001387">
    <property type="entry name" value="Cro/C1-type_HTH"/>
</dbReference>
<dbReference type="Pfam" id="PF06114">
    <property type="entry name" value="Peptidase_M78"/>
    <property type="match status" value="1"/>
</dbReference>
<dbReference type="RefSeq" id="WP_113774699.1">
    <property type="nucleotide sequence ID" value="NZ_BEXJ01000006.1"/>
</dbReference>
<feature type="domain" description="HTH cro/C1-type" evidence="1">
    <location>
        <begin position="31"/>
        <end position="55"/>
    </location>
</feature>
<dbReference type="InterPro" id="IPR052345">
    <property type="entry name" value="Rad_response_metalloprotease"/>
</dbReference>
<dbReference type="InterPro" id="IPR010359">
    <property type="entry name" value="IrrE_HExxH"/>
</dbReference>
<name>A0AB34A088_LACGS</name>
<protein>
    <recommendedName>
        <fullName evidence="1">HTH cro/C1-type domain-containing protein</fullName>
    </recommendedName>
</protein>
<dbReference type="Proteomes" id="UP000250668">
    <property type="component" value="Unassembled WGS sequence"/>
</dbReference>
<dbReference type="PROSITE" id="PS50943">
    <property type="entry name" value="HTH_CROC1"/>
    <property type="match status" value="1"/>
</dbReference>
<dbReference type="PANTHER" id="PTHR43236">
    <property type="entry name" value="ANTITOXIN HIGA1"/>
    <property type="match status" value="1"/>
</dbReference>
<organism evidence="2 3">
    <name type="scientific">Lactobacillus gasseri</name>
    <dbReference type="NCBI Taxonomy" id="1596"/>
    <lineage>
        <taxon>Bacteria</taxon>
        <taxon>Bacillati</taxon>
        <taxon>Bacillota</taxon>
        <taxon>Bacilli</taxon>
        <taxon>Lactobacillales</taxon>
        <taxon>Lactobacillaceae</taxon>
        <taxon>Lactobacillus</taxon>
    </lineage>
</organism>
<sequence length="366" mass="42774">MNILKTYFSRSDLSLEEMRNKVSPNFDQFLSGEKVPSFNQLTKIAHLLDIPVGLLLIDKSVTPQKNNINFRTINSESIANPSSELKDTIFEMKEKQDFLQKEINYDLDYIGKYTVNSPYLEVAQYTRNLLNLPIDYYRQSFGSKSKQLGYLRKKINKIGVFIFFNGKIKDNTSRRLNIDEFRGFVLVDKKAPIIFINQKDTKNGQIFTLIHEFIHLLIGDEEILGTQSSSANFDKTEAFVNKVTSEILVPDSEFKKQCVTIENIDNLAKYFKISRYVIVRRMRDDKYISSDDYNRLVKKFDKEFQEYQKSNKTRPGGNYRQNINFRIDKTFFNYVENAVNTRQITYTDAFNIIGVGYKGYQQLKEG</sequence>
<dbReference type="PANTHER" id="PTHR43236:SF2">
    <property type="entry name" value="BLL0069 PROTEIN"/>
    <property type="match status" value="1"/>
</dbReference>
<dbReference type="Gene3D" id="1.10.10.2910">
    <property type="match status" value="1"/>
</dbReference>
<comment type="caution">
    <text evidence="2">The sequence shown here is derived from an EMBL/GenBank/DDBJ whole genome shotgun (WGS) entry which is preliminary data.</text>
</comment>
<gene>
    <name evidence="2" type="ORF">LJCM1025_17600</name>
</gene>
<evidence type="ECO:0000259" key="1">
    <source>
        <dbReference type="PROSITE" id="PS50943"/>
    </source>
</evidence>
<dbReference type="EMBL" id="BEXJ01000006">
    <property type="protein sequence ID" value="GBA98003.1"/>
    <property type="molecule type" value="Genomic_DNA"/>
</dbReference>